<organism evidence="1 2">
    <name type="scientific">Xylaria flabelliformis</name>
    <dbReference type="NCBI Taxonomy" id="2512241"/>
    <lineage>
        <taxon>Eukaryota</taxon>
        <taxon>Fungi</taxon>
        <taxon>Dikarya</taxon>
        <taxon>Ascomycota</taxon>
        <taxon>Pezizomycotina</taxon>
        <taxon>Sordariomycetes</taxon>
        <taxon>Xylariomycetidae</taxon>
        <taxon>Xylariales</taxon>
        <taxon>Xylariaceae</taxon>
        <taxon>Xylaria</taxon>
    </lineage>
</organism>
<name>A0A553HJR6_9PEZI</name>
<reference evidence="2" key="1">
    <citation type="submission" date="2019-06" db="EMBL/GenBank/DDBJ databases">
        <title>Draft genome sequence of the griseofulvin-producing fungus Xylaria cubensis strain G536.</title>
        <authorList>
            <person name="Mead M.E."/>
            <person name="Raja H.A."/>
            <person name="Steenwyk J.L."/>
            <person name="Knowles S.L."/>
            <person name="Oberlies N.H."/>
            <person name="Rokas A."/>
        </authorList>
    </citation>
    <scope>NUCLEOTIDE SEQUENCE [LARGE SCALE GENOMIC DNA]</scope>
    <source>
        <strain evidence="2">G536</strain>
    </source>
</reference>
<dbReference type="AlphaFoldDB" id="A0A553HJR6"/>
<dbReference type="EMBL" id="VFLP01000097">
    <property type="protein sequence ID" value="TRX88186.1"/>
    <property type="molecule type" value="Genomic_DNA"/>
</dbReference>
<protein>
    <submittedName>
        <fullName evidence="1">Uncharacterized protein</fullName>
    </submittedName>
</protein>
<evidence type="ECO:0000313" key="2">
    <source>
        <dbReference type="Proteomes" id="UP000319160"/>
    </source>
</evidence>
<accession>A0A553HJR6</accession>
<gene>
    <name evidence="1" type="ORF">FHL15_010935</name>
</gene>
<evidence type="ECO:0000313" key="1">
    <source>
        <dbReference type="EMBL" id="TRX88186.1"/>
    </source>
</evidence>
<comment type="caution">
    <text evidence="1">The sequence shown here is derived from an EMBL/GenBank/DDBJ whole genome shotgun (WGS) entry which is preliminary data.</text>
</comment>
<keyword evidence="2" id="KW-1185">Reference proteome</keyword>
<dbReference type="OrthoDB" id="4851482at2759"/>
<proteinExistence type="predicted"/>
<sequence length="490" mass="54625">MSANQSTFSSFPMAGAAATNGVQPINGFVPINGLQPINGPQPVNSVQPINGPQAAAAIAPTRQFVPQIRDFNHAFQRREELIATKNITENRIFYDMPTNNIHRQALVQRLWDAMFNIVDVAEPPNSQHYKYMADLPDKNGERQHHYSNDVVETICWMLLWHIEEAQHGRCHVPFWFSTDGPIYKAYPSFNERFDDVERALTRKGSNRTLNTHKNKVQTVGSQVMHENGNGKQYVGKKKLIEAAGGVTKRTRQPKRSNLAQRIADPANLERLEREIAQRHGVYNPPQVHMDLADVVITRTREPAIPQPHQLAMAPASHGEPDLSGSVQAPEEANNFINNNLVNPDGFVDNGFVNNDLLNGNEANNFTDNNLVNPNGFVDNGFVNNDLLNGNEANNFTDNNLVNPNGFVDNGFVNNDLLNGNEANNFANNNMVNPNDFVNNGFINNDLLNGGNNPDNNNLFNDFVNNQFGEQHNPSFLDLLGEDLGNYGMPE</sequence>
<dbReference type="Proteomes" id="UP000319160">
    <property type="component" value="Unassembled WGS sequence"/>
</dbReference>
<dbReference type="STRING" id="2512241.A0A553HJR6"/>